<comment type="pathway">
    <text evidence="2">Secondary metabolite biosynthesis.</text>
</comment>
<keyword evidence="7" id="KW-0503">Monooxygenase</keyword>
<dbReference type="PRINTS" id="PR00385">
    <property type="entry name" value="P450"/>
</dbReference>
<dbReference type="GO" id="GO:0020037">
    <property type="term" value="F:heme binding"/>
    <property type="evidence" value="ECO:0007669"/>
    <property type="project" value="InterPro"/>
</dbReference>
<dbReference type="InterPro" id="IPR036396">
    <property type="entry name" value="Cyt_P450_sf"/>
</dbReference>
<evidence type="ECO:0000256" key="3">
    <source>
        <dbReference type="ARBA" id="ARBA00010617"/>
    </source>
</evidence>
<evidence type="ECO:0000256" key="6">
    <source>
        <dbReference type="ARBA" id="ARBA00023004"/>
    </source>
</evidence>
<dbReference type="Pfam" id="PF00067">
    <property type="entry name" value="p450"/>
    <property type="match status" value="1"/>
</dbReference>
<feature type="binding site" description="axial binding residue" evidence="8">
    <location>
        <position position="499"/>
    </location>
    <ligand>
        <name>heme</name>
        <dbReference type="ChEBI" id="CHEBI:30413"/>
    </ligand>
    <ligandPart>
        <name>Fe</name>
        <dbReference type="ChEBI" id="CHEBI:18248"/>
    </ligandPart>
</feature>
<dbReference type="EMBL" id="JADNRY010000336">
    <property type="protein sequence ID" value="KAF9058920.1"/>
    <property type="molecule type" value="Genomic_DNA"/>
</dbReference>
<evidence type="ECO:0000313" key="11">
    <source>
        <dbReference type="Proteomes" id="UP000772434"/>
    </source>
</evidence>
<protein>
    <submittedName>
        <fullName evidence="10">Cytochrome P450</fullName>
    </submittedName>
</protein>
<dbReference type="InterPro" id="IPR050121">
    <property type="entry name" value="Cytochrome_P450_monoxygenase"/>
</dbReference>
<gene>
    <name evidence="10" type="ORF">BDP27DRAFT_1303062</name>
</gene>
<dbReference type="OrthoDB" id="6692864at2759"/>
<keyword evidence="9" id="KW-0472">Membrane</keyword>
<evidence type="ECO:0000256" key="5">
    <source>
        <dbReference type="ARBA" id="ARBA00023002"/>
    </source>
</evidence>
<keyword evidence="6 8" id="KW-0408">Iron</keyword>
<dbReference type="AlphaFoldDB" id="A0A9P5TWZ7"/>
<evidence type="ECO:0000256" key="9">
    <source>
        <dbReference type="SAM" id="Phobius"/>
    </source>
</evidence>
<dbReference type="Proteomes" id="UP000772434">
    <property type="component" value="Unassembled WGS sequence"/>
</dbReference>
<evidence type="ECO:0000256" key="1">
    <source>
        <dbReference type="ARBA" id="ARBA00001971"/>
    </source>
</evidence>
<dbReference type="PANTHER" id="PTHR24305:SF187">
    <property type="entry name" value="P450, PUTATIVE (EUROFUNG)-RELATED"/>
    <property type="match status" value="1"/>
</dbReference>
<comment type="caution">
    <text evidence="10">The sequence shown here is derived from an EMBL/GenBank/DDBJ whole genome shotgun (WGS) entry which is preliminary data.</text>
</comment>
<sequence length="559" mass="62469">MLGAPADSFLLLATAAIATHLWFKTHEPASFAPIYLAVLGIPALPTFILSHHVASPVYAVLIAYPSFYALVLLSITLYRLSPFHPLARYPGPTIAKVSKLWTVWMSLDGKLPQYYKKLHEQYGSIVRVGPNEISVGDKDLLPFIIGAQGMPKGPLWEGRITPKKNPGSFNLINTRDLSHHAQLRKTWNRAFADEPLSDYREIWIRNVEVFMGELEKQCAAGGGYGVLDVARSINLFLFDFMGDLAFGADFDVQHSNDKLGLQANMEKALFVPALTMQVPWSAPIFRAFPSLSEAMRDFVAFAAECAKSRASSESRKDLFYYLMSNTEQIPPDAVFPFLVSNSVMAIVAGSDTTASVLCNAIYYLLSNSNDLRRLIAEIEEFFPGTRNSTVTNIDTAKLADMTWLNAVINETLRLQPPVPSSIQRAPASGSGGKMMGPHFIKEGTSVVVSTYVIHRDPRYFSPNPDKFWPTRWLNDKRANNVTALETTAFIPFSLGQANCVGKRLAIFELQYVLVLLFSRYEISFAPEWDQGEWEMGLKDRLVLVKDRLMVEMKVRSYPG</sequence>
<dbReference type="GO" id="GO:0016705">
    <property type="term" value="F:oxidoreductase activity, acting on paired donors, with incorporation or reduction of molecular oxygen"/>
    <property type="evidence" value="ECO:0007669"/>
    <property type="project" value="InterPro"/>
</dbReference>
<keyword evidence="9" id="KW-0812">Transmembrane</keyword>
<keyword evidence="9" id="KW-1133">Transmembrane helix</keyword>
<evidence type="ECO:0000313" key="10">
    <source>
        <dbReference type="EMBL" id="KAF9058920.1"/>
    </source>
</evidence>
<dbReference type="SUPFAM" id="SSF48264">
    <property type="entry name" value="Cytochrome P450"/>
    <property type="match status" value="1"/>
</dbReference>
<feature type="transmembrane region" description="Helical" evidence="9">
    <location>
        <begin position="57"/>
        <end position="78"/>
    </location>
</feature>
<proteinExistence type="inferred from homology"/>
<feature type="transmembrane region" description="Helical" evidence="9">
    <location>
        <begin position="30"/>
        <end position="51"/>
    </location>
</feature>
<keyword evidence="5" id="KW-0560">Oxidoreductase</keyword>
<dbReference type="InterPro" id="IPR001128">
    <property type="entry name" value="Cyt_P450"/>
</dbReference>
<dbReference type="PANTHER" id="PTHR24305">
    <property type="entry name" value="CYTOCHROME P450"/>
    <property type="match status" value="1"/>
</dbReference>
<dbReference type="Gene3D" id="1.10.630.10">
    <property type="entry name" value="Cytochrome P450"/>
    <property type="match status" value="1"/>
</dbReference>
<dbReference type="PRINTS" id="PR00463">
    <property type="entry name" value="EP450I"/>
</dbReference>
<dbReference type="GO" id="GO:0005506">
    <property type="term" value="F:iron ion binding"/>
    <property type="evidence" value="ECO:0007669"/>
    <property type="project" value="InterPro"/>
</dbReference>
<dbReference type="InterPro" id="IPR002401">
    <property type="entry name" value="Cyt_P450_E_grp-I"/>
</dbReference>
<keyword evidence="4 8" id="KW-0479">Metal-binding</keyword>
<comment type="similarity">
    <text evidence="3">Belongs to the cytochrome P450 family.</text>
</comment>
<evidence type="ECO:0000256" key="8">
    <source>
        <dbReference type="PIRSR" id="PIRSR602401-1"/>
    </source>
</evidence>
<comment type="cofactor">
    <cofactor evidence="1 8">
        <name>heme</name>
        <dbReference type="ChEBI" id="CHEBI:30413"/>
    </cofactor>
</comment>
<organism evidence="10 11">
    <name type="scientific">Rhodocollybia butyracea</name>
    <dbReference type="NCBI Taxonomy" id="206335"/>
    <lineage>
        <taxon>Eukaryota</taxon>
        <taxon>Fungi</taxon>
        <taxon>Dikarya</taxon>
        <taxon>Basidiomycota</taxon>
        <taxon>Agaricomycotina</taxon>
        <taxon>Agaricomycetes</taxon>
        <taxon>Agaricomycetidae</taxon>
        <taxon>Agaricales</taxon>
        <taxon>Marasmiineae</taxon>
        <taxon>Omphalotaceae</taxon>
        <taxon>Rhodocollybia</taxon>
    </lineage>
</organism>
<evidence type="ECO:0000256" key="7">
    <source>
        <dbReference type="ARBA" id="ARBA00023033"/>
    </source>
</evidence>
<keyword evidence="11" id="KW-1185">Reference proteome</keyword>
<evidence type="ECO:0000256" key="4">
    <source>
        <dbReference type="ARBA" id="ARBA00022723"/>
    </source>
</evidence>
<reference evidence="10" key="1">
    <citation type="submission" date="2020-11" db="EMBL/GenBank/DDBJ databases">
        <authorList>
            <consortium name="DOE Joint Genome Institute"/>
            <person name="Ahrendt S."/>
            <person name="Riley R."/>
            <person name="Andreopoulos W."/>
            <person name="Labutti K."/>
            <person name="Pangilinan J."/>
            <person name="Ruiz-Duenas F.J."/>
            <person name="Barrasa J.M."/>
            <person name="Sanchez-Garcia M."/>
            <person name="Camarero S."/>
            <person name="Miyauchi S."/>
            <person name="Serrano A."/>
            <person name="Linde D."/>
            <person name="Babiker R."/>
            <person name="Drula E."/>
            <person name="Ayuso-Fernandez I."/>
            <person name="Pacheco R."/>
            <person name="Padilla G."/>
            <person name="Ferreira P."/>
            <person name="Barriuso J."/>
            <person name="Kellner H."/>
            <person name="Castanera R."/>
            <person name="Alfaro M."/>
            <person name="Ramirez L."/>
            <person name="Pisabarro A.G."/>
            <person name="Kuo A."/>
            <person name="Tritt A."/>
            <person name="Lipzen A."/>
            <person name="He G."/>
            <person name="Yan M."/>
            <person name="Ng V."/>
            <person name="Cullen D."/>
            <person name="Martin F."/>
            <person name="Rosso M.-N."/>
            <person name="Henrissat B."/>
            <person name="Hibbett D."/>
            <person name="Martinez A.T."/>
            <person name="Grigoriev I.V."/>
        </authorList>
    </citation>
    <scope>NUCLEOTIDE SEQUENCE</scope>
    <source>
        <strain evidence="10">AH 40177</strain>
    </source>
</reference>
<name>A0A9P5TWZ7_9AGAR</name>
<keyword evidence="8" id="KW-0349">Heme</keyword>
<dbReference type="GO" id="GO:0004497">
    <property type="term" value="F:monooxygenase activity"/>
    <property type="evidence" value="ECO:0007669"/>
    <property type="project" value="UniProtKB-KW"/>
</dbReference>
<evidence type="ECO:0000256" key="2">
    <source>
        <dbReference type="ARBA" id="ARBA00005179"/>
    </source>
</evidence>
<accession>A0A9P5TWZ7</accession>